<dbReference type="Proteomes" id="UP000535415">
    <property type="component" value="Unassembled WGS sequence"/>
</dbReference>
<feature type="transmembrane region" description="Helical" evidence="1">
    <location>
        <begin position="12"/>
        <end position="31"/>
    </location>
</feature>
<keyword evidence="1" id="KW-1133">Transmembrane helix</keyword>
<keyword evidence="1" id="KW-0812">Transmembrane</keyword>
<feature type="transmembrane region" description="Helical" evidence="1">
    <location>
        <begin position="137"/>
        <end position="162"/>
    </location>
</feature>
<proteinExistence type="predicted"/>
<dbReference type="EMBL" id="JACIJM010000008">
    <property type="protein sequence ID" value="MBB5723186.1"/>
    <property type="molecule type" value="Genomic_DNA"/>
</dbReference>
<feature type="transmembrane region" description="Helical" evidence="1">
    <location>
        <begin position="58"/>
        <end position="75"/>
    </location>
</feature>
<organism evidence="2 3">
    <name type="scientific">Yoonia ponticola</name>
    <dbReference type="NCBI Taxonomy" id="1524255"/>
    <lineage>
        <taxon>Bacteria</taxon>
        <taxon>Pseudomonadati</taxon>
        <taxon>Pseudomonadota</taxon>
        <taxon>Alphaproteobacteria</taxon>
        <taxon>Rhodobacterales</taxon>
        <taxon>Paracoccaceae</taxon>
        <taxon>Yoonia</taxon>
    </lineage>
</organism>
<evidence type="ECO:0000313" key="2">
    <source>
        <dbReference type="EMBL" id="MBB5723186.1"/>
    </source>
</evidence>
<comment type="caution">
    <text evidence="2">The sequence shown here is derived from an EMBL/GenBank/DDBJ whole genome shotgun (WGS) entry which is preliminary data.</text>
</comment>
<keyword evidence="1" id="KW-0472">Membrane</keyword>
<protein>
    <submittedName>
        <fullName evidence="2">Rod shape-determining protein MreD</fullName>
    </submittedName>
</protein>
<keyword evidence="3" id="KW-1185">Reference proteome</keyword>
<name>A0A7W9BMG6_9RHOB</name>
<feature type="transmembrane region" description="Helical" evidence="1">
    <location>
        <begin position="109"/>
        <end position="131"/>
    </location>
</feature>
<accession>A0A7W9BMG6</accession>
<dbReference type="RefSeq" id="WP_183530160.1">
    <property type="nucleotide sequence ID" value="NZ_JACIJM010000008.1"/>
</dbReference>
<reference evidence="2 3" key="1">
    <citation type="submission" date="2020-08" db="EMBL/GenBank/DDBJ databases">
        <title>Genomic Encyclopedia of Type Strains, Phase IV (KMG-IV): sequencing the most valuable type-strain genomes for metagenomic binning, comparative biology and taxonomic classification.</title>
        <authorList>
            <person name="Goeker M."/>
        </authorList>
    </citation>
    <scope>NUCLEOTIDE SEQUENCE [LARGE SCALE GENOMIC DNA]</scope>
    <source>
        <strain evidence="2 3">DSM 101064</strain>
    </source>
</reference>
<dbReference type="AlphaFoldDB" id="A0A7W9BMG6"/>
<evidence type="ECO:0000256" key="1">
    <source>
        <dbReference type="SAM" id="Phobius"/>
    </source>
</evidence>
<sequence length="179" mass="19858">MAETPTTQVWIGRAVFATVMIAIIFVQLLPLDTRPDSWPAPDFMLTVALAWAVRRPDYAPVILIAALFLLADILFQRPPGLWAGLMIIGTEMLRGRARKMRNMPLMLEWGTVAVGVVMITLVYRLALAIVMTPQPPLGLTLIQMMMTILIYPLVVVIAHFIFGVTRPAPGQTDSLGHRL</sequence>
<evidence type="ECO:0000313" key="3">
    <source>
        <dbReference type="Proteomes" id="UP000535415"/>
    </source>
</evidence>
<gene>
    <name evidence="2" type="ORF">FHS72_002823</name>
</gene>